<evidence type="ECO:0000256" key="9">
    <source>
        <dbReference type="SAM" id="MobiDB-lite"/>
    </source>
</evidence>
<dbReference type="InterPro" id="IPR006483">
    <property type="entry name" value="CRISPR-assoc_Cas3_HD"/>
</dbReference>
<organism evidence="12 13">
    <name type="scientific">Halorubrum glutamatedens</name>
    <dbReference type="NCBI Taxonomy" id="2707018"/>
    <lineage>
        <taxon>Archaea</taxon>
        <taxon>Methanobacteriati</taxon>
        <taxon>Methanobacteriota</taxon>
        <taxon>Stenosarchaea group</taxon>
        <taxon>Halobacteria</taxon>
        <taxon>Halobacteriales</taxon>
        <taxon>Haloferacaceae</taxon>
        <taxon>Halorubrum</taxon>
    </lineage>
</organism>
<comment type="caution">
    <text evidence="12">The sequence shown here is derived from an EMBL/GenBank/DDBJ whole genome shotgun (WGS) entry which is preliminary data.</text>
</comment>
<keyword evidence="8" id="KW-0051">Antiviral defense</keyword>
<dbReference type="InterPro" id="IPR027417">
    <property type="entry name" value="P-loop_NTPase"/>
</dbReference>
<dbReference type="PROSITE" id="PS51643">
    <property type="entry name" value="HD_CAS3"/>
    <property type="match status" value="1"/>
</dbReference>
<dbReference type="GO" id="GO:0005524">
    <property type="term" value="F:ATP binding"/>
    <property type="evidence" value="ECO:0007669"/>
    <property type="project" value="UniProtKB-KW"/>
</dbReference>
<dbReference type="InterPro" id="IPR014001">
    <property type="entry name" value="Helicase_ATP-bd"/>
</dbReference>
<dbReference type="CDD" id="cd17930">
    <property type="entry name" value="DEXHc_cas3"/>
    <property type="match status" value="1"/>
</dbReference>
<evidence type="ECO:0000256" key="6">
    <source>
        <dbReference type="ARBA" id="ARBA00022806"/>
    </source>
</evidence>
<evidence type="ECO:0000256" key="1">
    <source>
        <dbReference type="ARBA" id="ARBA00006847"/>
    </source>
</evidence>
<dbReference type="GO" id="GO:0140097">
    <property type="term" value="F:catalytic activity, acting on DNA"/>
    <property type="evidence" value="ECO:0007669"/>
    <property type="project" value="UniProtKB-ARBA"/>
</dbReference>
<dbReference type="GO" id="GO:0046872">
    <property type="term" value="F:metal ion binding"/>
    <property type="evidence" value="ECO:0007669"/>
    <property type="project" value="UniProtKB-KW"/>
</dbReference>
<feature type="domain" description="Helicase ATP-binding" evidence="10">
    <location>
        <begin position="294"/>
        <end position="489"/>
    </location>
</feature>
<evidence type="ECO:0000256" key="4">
    <source>
        <dbReference type="ARBA" id="ARBA00022741"/>
    </source>
</evidence>
<feature type="domain" description="HD Cas3-type" evidence="11">
    <location>
        <begin position="10"/>
        <end position="216"/>
    </location>
</feature>
<keyword evidence="4" id="KW-0547">Nucleotide-binding</keyword>
<dbReference type="InterPro" id="IPR054712">
    <property type="entry name" value="Cas3-like_dom"/>
</dbReference>
<keyword evidence="12" id="KW-0540">Nuclease</keyword>
<evidence type="ECO:0000256" key="7">
    <source>
        <dbReference type="ARBA" id="ARBA00022840"/>
    </source>
</evidence>
<protein>
    <submittedName>
        <fullName evidence="12">CRISPR-associated endonuclease Cas3</fullName>
    </submittedName>
</protein>
<dbReference type="Pfam" id="PF22590">
    <property type="entry name" value="Cas3-like_C_2"/>
    <property type="match status" value="1"/>
</dbReference>
<proteinExistence type="inferred from homology"/>
<keyword evidence="12" id="KW-0255">Endonuclease</keyword>
<keyword evidence="7" id="KW-0067">ATP-binding</keyword>
<feature type="region of interest" description="Disordered" evidence="9">
    <location>
        <begin position="363"/>
        <end position="394"/>
    </location>
</feature>
<dbReference type="Proteomes" id="UP001596145">
    <property type="component" value="Unassembled WGS sequence"/>
</dbReference>
<dbReference type="PROSITE" id="PS51192">
    <property type="entry name" value="HELICASE_ATP_BIND_1"/>
    <property type="match status" value="1"/>
</dbReference>
<evidence type="ECO:0000256" key="2">
    <source>
        <dbReference type="ARBA" id="ARBA00009046"/>
    </source>
</evidence>
<dbReference type="GO" id="GO:0016787">
    <property type="term" value="F:hydrolase activity"/>
    <property type="evidence" value="ECO:0007669"/>
    <property type="project" value="UniProtKB-KW"/>
</dbReference>
<dbReference type="AlphaFoldDB" id="A0ABD5QTN7"/>
<evidence type="ECO:0000259" key="10">
    <source>
        <dbReference type="PROSITE" id="PS51192"/>
    </source>
</evidence>
<evidence type="ECO:0000313" key="13">
    <source>
        <dbReference type="Proteomes" id="UP001596145"/>
    </source>
</evidence>
<keyword evidence="6" id="KW-0347">Helicase</keyword>
<dbReference type="Gene3D" id="1.10.3210.30">
    <property type="match status" value="1"/>
</dbReference>
<keyword evidence="13" id="KW-1185">Reference proteome</keyword>
<gene>
    <name evidence="12" type="ORF">ACFPJA_12870</name>
</gene>
<comment type="similarity">
    <text evidence="1">In the N-terminal section; belongs to the CRISPR-associated nuclease Cas3-HD family.</text>
</comment>
<comment type="similarity">
    <text evidence="2">In the central section; belongs to the CRISPR-associated helicase Cas3 family.</text>
</comment>
<accession>A0ABD5QTN7</accession>
<name>A0ABD5QTN7_9EURY</name>
<dbReference type="NCBIfam" id="TIGR01596">
    <property type="entry name" value="cas3_HD"/>
    <property type="match status" value="1"/>
</dbReference>
<evidence type="ECO:0000259" key="11">
    <source>
        <dbReference type="PROSITE" id="PS51643"/>
    </source>
</evidence>
<dbReference type="RefSeq" id="WP_238987699.1">
    <property type="nucleotide sequence ID" value="NZ_JBHSKV010000018.1"/>
</dbReference>
<keyword evidence="5" id="KW-0378">Hydrolase</keyword>
<dbReference type="GO" id="GO:0004519">
    <property type="term" value="F:endonuclease activity"/>
    <property type="evidence" value="ECO:0007669"/>
    <property type="project" value="UniProtKB-KW"/>
</dbReference>
<dbReference type="GO" id="GO:0004386">
    <property type="term" value="F:helicase activity"/>
    <property type="evidence" value="ECO:0007669"/>
    <property type="project" value="UniProtKB-KW"/>
</dbReference>
<evidence type="ECO:0000256" key="3">
    <source>
        <dbReference type="ARBA" id="ARBA00022723"/>
    </source>
</evidence>
<keyword evidence="3" id="KW-0479">Metal-binding</keyword>
<dbReference type="InterPro" id="IPR038257">
    <property type="entry name" value="CRISPR-assoc_Cas3_HD_sf"/>
</dbReference>
<evidence type="ECO:0000256" key="8">
    <source>
        <dbReference type="ARBA" id="ARBA00023118"/>
    </source>
</evidence>
<dbReference type="Pfam" id="PF04851">
    <property type="entry name" value="ResIII"/>
    <property type="match status" value="1"/>
</dbReference>
<sequence>MDTTPLSDYSARPGQSMERHLEGVSGLGETLIQGAETTPYGDEWVEVIEAVTWVHDIGKLTEYFQSYVETGDRTAAGEIELTYHGTFGGLVASIALMERGLSLEATAAGFYAVTKHHSVLDNFYDEVGQFHIQTDRVDGEYEVANRQLESIDETASEAADVVLQEATDGAYSWDDLVGDGIDQARRVIKYFDEIDDEEWYGCALRTWSTLVAADKMDASGLGAIDEGSLSRLEVGKLTERVRTLSTTTLPDGTPSEVYLDEPNRSLPDETASLEQRLGAIRTAANARVTEALRAGHDRGERAFELTLPTGFGKTYTGLRAALNLAEERDSRVVYALPYTSIIDQVDEQVRDVFGLSPQNPAYTKHHHLADTRSSLSTGGRNGRDGPSSGKETLHAESWRSQLVLTTFTQLFESVAGPQNVQSTKLPALQDAVILVDEPQAISMEWWGLIGRLVDHLTREYDATVVLMTATQPRLLGRLPHAPTPEPLTDLGDDAVELIADSPRVDFNLHESLTGHFDGGRPPLPLVEAADELAGATTGGTNTLAVVNTVDSAAEISASLLGERTVPLAGELLAYWRENEGEEFDPVCYLERLAEREPDPEKVVTTLTTRIRPRDRAALIAAMNAVLDPTVKTPFDATPTITVSTQLIEAGVDLSFDRLYRDYAPLPAIVQAAGRCNRRFGGDPAPATVWRLDGPEEANYVPSRLIYGDRSLLRPTRAALGELRESVGGDVIPESMMIGRGVERYYDVLHDQRRTEDRSDDLVAAFNEARGETLREASLVSSEYPTRDYLVLVDAEETTTHERYLRHRNQGEWRQARASFQTLKRTLVSIPVSDPPPDDTPEALEISTASERYDLETGRGVIDAGVQTDTEV</sequence>
<dbReference type="SUPFAM" id="SSF52540">
    <property type="entry name" value="P-loop containing nucleoside triphosphate hydrolases"/>
    <property type="match status" value="1"/>
</dbReference>
<dbReference type="CDD" id="cd09641">
    <property type="entry name" value="Cas3''_I"/>
    <property type="match status" value="1"/>
</dbReference>
<dbReference type="EMBL" id="JBHSKV010000018">
    <property type="protein sequence ID" value="MFC5135605.1"/>
    <property type="molecule type" value="Genomic_DNA"/>
</dbReference>
<evidence type="ECO:0000256" key="5">
    <source>
        <dbReference type="ARBA" id="ARBA00022801"/>
    </source>
</evidence>
<reference evidence="12 13" key="1">
    <citation type="journal article" date="2019" name="Int. J. Syst. Evol. Microbiol.">
        <title>The Global Catalogue of Microorganisms (GCM) 10K type strain sequencing project: providing services to taxonomists for standard genome sequencing and annotation.</title>
        <authorList>
            <consortium name="The Broad Institute Genomics Platform"/>
            <consortium name="The Broad Institute Genome Sequencing Center for Infectious Disease"/>
            <person name="Wu L."/>
            <person name="Ma J."/>
        </authorList>
    </citation>
    <scope>NUCLEOTIDE SEQUENCE [LARGE SCALE GENOMIC DNA]</scope>
    <source>
        <strain evidence="12 13">CGMCC 1.16026</strain>
    </source>
</reference>
<dbReference type="InterPro" id="IPR006935">
    <property type="entry name" value="Helicase/UvrB_N"/>
</dbReference>
<dbReference type="Gene3D" id="3.40.50.300">
    <property type="entry name" value="P-loop containing nucleotide triphosphate hydrolases"/>
    <property type="match status" value="1"/>
</dbReference>
<evidence type="ECO:0000313" key="12">
    <source>
        <dbReference type="EMBL" id="MFC5135605.1"/>
    </source>
</evidence>
<dbReference type="GO" id="GO:0051607">
    <property type="term" value="P:defense response to virus"/>
    <property type="evidence" value="ECO:0007669"/>
    <property type="project" value="UniProtKB-KW"/>
</dbReference>